<gene>
    <name evidence="2" type="ORF">Trco_002076</name>
</gene>
<keyword evidence="3" id="KW-1185">Reference proteome</keyword>
<evidence type="ECO:0000313" key="3">
    <source>
        <dbReference type="Proteomes" id="UP000827724"/>
    </source>
</evidence>
<dbReference type="EMBL" id="JAIWOZ010000002">
    <property type="protein sequence ID" value="KAH6608730.1"/>
    <property type="molecule type" value="Genomic_DNA"/>
</dbReference>
<protein>
    <submittedName>
        <fullName evidence="2">Uncharacterized protein</fullName>
    </submittedName>
</protein>
<name>A0A9P8QS42_9HYPO</name>
<reference evidence="2" key="1">
    <citation type="submission" date="2021-08" db="EMBL/GenBank/DDBJ databases">
        <title>Chromosome-Level Trichoderma cornu-damae using Hi-C Data.</title>
        <authorList>
            <person name="Kim C.S."/>
        </authorList>
    </citation>
    <scope>NUCLEOTIDE SEQUENCE</scope>
    <source>
        <strain evidence="2">KA19-0412C</strain>
    </source>
</reference>
<evidence type="ECO:0000256" key="1">
    <source>
        <dbReference type="SAM" id="MobiDB-lite"/>
    </source>
</evidence>
<evidence type="ECO:0000313" key="2">
    <source>
        <dbReference type="EMBL" id="KAH6608730.1"/>
    </source>
</evidence>
<accession>A0A9P8QS42</accession>
<feature type="region of interest" description="Disordered" evidence="1">
    <location>
        <begin position="1"/>
        <end position="37"/>
    </location>
</feature>
<feature type="compositionally biased region" description="Low complexity" evidence="1">
    <location>
        <begin position="1"/>
        <end position="30"/>
    </location>
</feature>
<comment type="caution">
    <text evidence="2">The sequence shown here is derived from an EMBL/GenBank/DDBJ whole genome shotgun (WGS) entry which is preliminary data.</text>
</comment>
<dbReference type="AlphaFoldDB" id="A0A9P8QS42"/>
<proteinExistence type="predicted"/>
<dbReference type="Proteomes" id="UP000827724">
    <property type="component" value="Unassembled WGS sequence"/>
</dbReference>
<sequence>MATTASAIVSRLTASSSSSPSSTTAPTISLVKPRTSRHAETITAPIIISGLRRPQGDVLSSAKTPTMGWTMRPESGPAIQTSDVLLLVPTTHVIPIVQNVKSTIFTVSELPLMEARPFKEDAIL</sequence>
<organism evidence="2 3">
    <name type="scientific">Trichoderma cornu-damae</name>
    <dbReference type="NCBI Taxonomy" id="654480"/>
    <lineage>
        <taxon>Eukaryota</taxon>
        <taxon>Fungi</taxon>
        <taxon>Dikarya</taxon>
        <taxon>Ascomycota</taxon>
        <taxon>Pezizomycotina</taxon>
        <taxon>Sordariomycetes</taxon>
        <taxon>Hypocreomycetidae</taxon>
        <taxon>Hypocreales</taxon>
        <taxon>Hypocreaceae</taxon>
        <taxon>Trichoderma</taxon>
    </lineage>
</organism>